<accession>A0A9D2KJ06</accession>
<feature type="active site" description="Proton donor" evidence="3">
    <location>
        <position position="160"/>
    </location>
</feature>
<proteinExistence type="inferred from homology"/>
<evidence type="ECO:0000313" key="5">
    <source>
        <dbReference type="EMBL" id="HJA06091.1"/>
    </source>
</evidence>
<feature type="binding site" evidence="4">
    <location>
        <position position="220"/>
    </location>
    <ligand>
        <name>substrate</name>
    </ligand>
</feature>
<feature type="binding site" evidence="4">
    <location>
        <position position="100"/>
    </location>
    <ligand>
        <name>substrate</name>
    </ligand>
</feature>
<dbReference type="PANTHER" id="PTHR36845">
    <property type="entry name" value="HYDROLASE, PUTATIVE (AFU_ORTHOLOGUE AFUA_7G05090)-RELATED"/>
    <property type="match status" value="1"/>
</dbReference>
<dbReference type="SUPFAM" id="SSF48208">
    <property type="entry name" value="Six-hairpin glycosidases"/>
    <property type="match status" value="1"/>
</dbReference>
<dbReference type="AlphaFoldDB" id="A0A9D2KJ06"/>
<evidence type="ECO:0000256" key="1">
    <source>
        <dbReference type="ARBA" id="ARBA00022801"/>
    </source>
</evidence>
<reference evidence="5" key="2">
    <citation type="submission" date="2021-04" db="EMBL/GenBank/DDBJ databases">
        <authorList>
            <person name="Gilroy R."/>
        </authorList>
    </citation>
    <scope>NUCLEOTIDE SEQUENCE</scope>
    <source>
        <strain evidence="5">ChiSjej2B20-11307</strain>
    </source>
</reference>
<comment type="similarity">
    <text evidence="2">Belongs to the glycosyl hydrolase 88 family.</text>
</comment>
<evidence type="ECO:0000256" key="3">
    <source>
        <dbReference type="PIRSR" id="PIRSR610905-1"/>
    </source>
</evidence>
<dbReference type="GO" id="GO:0000272">
    <property type="term" value="P:polysaccharide catabolic process"/>
    <property type="evidence" value="ECO:0007669"/>
    <property type="project" value="TreeGrafter"/>
</dbReference>
<evidence type="ECO:0000313" key="6">
    <source>
        <dbReference type="Proteomes" id="UP000824223"/>
    </source>
</evidence>
<dbReference type="Gene3D" id="1.50.10.10">
    <property type="match status" value="1"/>
</dbReference>
<dbReference type="PANTHER" id="PTHR36845:SF1">
    <property type="entry name" value="HYDROLASE, PUTATIVE (AFU_ORTHOLOGUE AFUA_7G05090)-RELATED"/>
    <property type="match status" value="1"/>
</dbReference>
<feature type="binding site" evidence="4">
    <location>
        <position position="232"/>
    </location>
    <ligand>
        <name>substrate</name>
    </ligand>
</feature>
<keyword evidence="1 5" id="KW-0378">Hydrolase</keyword>
<dbReference type="GO" id="GO:0052757">
    <property type="term" value="F:chondroitin hydrolase activity"/>
    <property type="evidence" value="ECO:0007669"/>
    <property type="project" value="TreeGrafter"/>
</dbReference>
<dbReference type="InterPro" id="IPR010905">
    <property type="entry name" value="Glyco_hydro_88"/>
</dbReference>
<feature type="binding site" evidence="4">
    <location>
        <position position="160"/>
    </location>
    <ligand>
        <name>substrate</name>
    </ligand>
</feature>
<sequence length="375" mass="42994">MGQLIEHGQAPKWVSDELHRACEVIERNMERFGNKFPSACAENGVYGVTENDDWTNGFWTGMLWMAYEYTREEKFKNLACENLKSFERRLDDHIVLEHHDIGFLYSLSVGAGCRIMGDDHWKKVFLRAADVLKARYQEKGGFLQAWGEVGTSGEYRLIIDSLMNLPILYRASELSGNNSYREYADNHYKNVVANIIRDDYSTYHTFYFDPKTGRPDHGATHQGFSDASCWARGQAWAILGMPLNMRVSGRSMSEAEKERYGKVVRYFEEHLPSDGMPYWDLVFGEGSDQPRDSSALAIAACGMLEIGDTKRALEMLLTLKEQASTEYEKDPEGLLLHGVYAYGEGKGVDEPDIWGDYFYMEALCRVCDPKWQPYW</sequence>
<dbReference type="InterPro" id="IPR008928">
    <property type="entry name" value="6-hairpin_glycosidase_sf"/>
</dbReference>
<name>A0A9D2KJ06_9FIRM</name>
<dbReference type="EMBL" id="DXAK01000012">
    <property type="protein sequence ID" value="HJA06091.1"/>
    <property type="molecule type" value="Genomic_DNA"/>
</dbReference>
<evidence type="ECO:0000256" key="2">
    <source>
        <dbReference type="ARBA" id="ARBA00038358"/>
    </source>
</evidence>
<feature type="active site" description="Nucleophile" evidence="3">
    <location>
        <position position="100"/>
    </location>
</feature>
<comment type="caution">
    <text evidence="5">The sequence shown here is derived from an EMBL/GenBank/DDBJ whole genome shotgun (WGS) entry which is preliminary data.</text>
</comment>
<dbReference type="InterPro" id="IPR052369">
    <property type="entry name" value="UG_Glycosaminoglycan_Hydrolase"/>
</dbReference>
<dbReference type="Pfam" id="PF07470">
    <property type="entry name" value="Glyco_hydro_88"/>
    <property type="match status" value="1"/>
</dbReference>
<feature type="binding site" evidence="4">
    <location>
        <position position="218"/>
    </location>
    <ligand>
        <name>substrate</name>
    </ligand>
</feature>
<evidence type="ECO:0000256" key="4">
    <source>
        <dbReference type="PIRSR" id="PIRSR610905-2"/>
    </source>
</evidence>
<reference evidence="5" key="1">
    <citation type="journal article" date="2021" name="PeerJ">
        <title>Extensive microbial diversity within the chicken gut microbiome revealed by metagenomics and culture.</title>
        <authorList>
            <person name="Gilroy R."/>
            <person name="Ravi A."/>
            <person name="Getino M."/>
            <person name="Pursley I."/>
            <person name="Horton D.L."/>
            <person name="Alikhan N.F."/>
            <person name="Baker D."/>
            <person name="Gharbi K."/>
            <person name="Hall N."/>
            <person name="Watson M."/>
            <person name="Adriaenssens E.M."/>
            <person name="Foster-Nyarko E."/>
            <person name="Jarju S."/>
            <person name="Secka A."/>
            <person name="Antonio M."/>
            <person name="Oren A."/>
            <person name="Chaudhuri R.R."/>
            <person name="La Ragione R."/>
            <person name="Hildebrand F."/>
            <person name="Pallen M.J."/>
        </authorList>
    </citation>
    <scope>NUCLEOTIDE SEQUENCE</scope>
    <source>
        <strain evidence="5">ChiSjej2B20-11307</strain>
    </source>
</reference>
<feature type="binding site" evidence="4">
    <location>
        <position position="236"/>
    </location>
    <ligand>
        <name>substrate</name>
    </ligand>
</feature>
<gene>
    <name evidence="5" type="ORF">H9798_02935</name>
</gene>
<dbReference type="Proteomes" id="UP000824223">
    <property type="component" value="Unassembled WGS sequence"/>
</dbReference>
<protein>
    <submittedName>
        <fullName evidence="5">Glycoside hydrolase family 88 protein</fullName>
    </submittedName>
</protein>
<dbReference type="InterPro" id="IPR012341">
    <property type="entry name" value="6hp_glycosidase-like_sf"/>
</dbReference>
<organism evidence="5 6">
    <name type="scientific">Candidatus Mediterraneibacter pullicola</name>
    <dbReference type="NCBI Taxonomy" id="2838682"/>
    <lineage>
        <taxon>Bacteria</taxon>
        <taxon>Bacillati</taxon>
        <taxon>Bacillota</taxon>
        <taxon>Clostridia</taxon>
        <taxon>Lachnospirales</taxon>
        <taxon>Lachnospiraceae</taxon>
        <taxon>Mediterraneibacter</taxon>
    </lineage>
</organism>